<dbReference type="RefSeq" id="XP_016622048.1">
    <property type="nucleotide sequence ID" value="XM_016761710.1"/>
</dbReference>
<dbReference type="CDD" id="cd18793">
    <property type="entry name" value="SF2_C_SNF"/>
    <property type="match status" value="1"/>
</dbReference>
<dbReference type="InterPro" id="IPR049730">
    <property type="entry name" value="SNF2/RAD54-like_C"/>
</dbReference>
<dbReference type="Pfam" id="PF00271">
    <property type="entry name" value="Helicase_C"/>
    <property type="match status" value="1"/>
</dbReference>
<dbReference type="PANTHER" id="PTHR45626">
    <property type="entry name" value="TRANSCRIPTION TERMINATION FACTOR 2-RELATED"/>
    <property type="match status" value="1"/>
</dbReference>
<gene>
    <name evidence="6" type="ORF">Z519_03963</name>
</gene>
<evidence type="ECO:0000259" key="5">
    <source>
        <dbReference type="Pfam" id="PF00271"/>
    </source>
</evidence>
<feature type="domain" description="Helicase C-terminal" evidence="5">
    <location>
        <begin position="310"/>
        <end position="362"/>
    </location>
</feature>
<dbReference type="HOGENOM" id="CLU_660566_0_0_1"/>
<dbReference type="Proteomes" id="UP000053789">
    <property type="component" value="Unassembled WGS sequence"/>
</dbReference>
<proteinExistence type="predicted"/>
<name>A0A0D2IF26_CLAB1</name>
<reference evidence="6" key="1">
    <citation type="submission" date="2015-01" db="EMBL/GenBank/DDBJ databases">
        <title>The Genome Sequence of Cladophialophora bantiana CBS 173.52.</title>
        <authorList>
            <consortium name="The Broad Institute Genomics Platform"/>
            <person name="Cuomo C."/>
            <person name="de Hoog S."/>
            <person name="Gorbushina A."/>
            <person name="Stielow B."/>
            <person name="Teixiera M."/>
            <person name="Abouelleil A."/>
            <person name="Chapman S.B."/>
            <person name="Priest M."/>
            <person name="Young S.K."/>
            <person name="Wortman J."/>
            <person name="Nusbaum C."/>
            <person name="Birren B."/>
        </authorList>
    </citation>
    <scope>NUCLEOTIDE SEQUENCE [LARGE SCALE GENOMIC DNA]</scope>
    <source>
        <strain evidence="6">CBS 173.52</strain>
    </source>
</reference>
<dbReference type="GO" id="GO:0005634">
    <property type="term" value="C:nucleus"/>
    <property type="evidence" value="ECO:0007669"/>
    <property type="project" value="TreeGrafter"/>
</dbReference>
<dbReference type="InterPro" id="IPR050628">
    <property type="entry name" value="SNF2_RAD54_helicase_TF"/>
</dbReference>
<evidence type="ECO:0000313" key="7">
    <source>
        <dbReference type="Proteomes" id="UP000053789"/>
    </source>
</evidence>
<dbReference type="GO" id="GO:0006281">
    <property type="term" value="P:DNA repair"/>
    <property type="evidence" value="ECO:0007669"/>
    <property type="project" value="TreeGrafter"/>
</dbReference>
<dbReference type="GO" id="GO:0016787">
    <property type="term" value="F:hydrolase activity"/>
    <property type="evidence" value="ECO:0007669"/>
    <property type="project" value="UniProtKB-KW"/>
</dbReference>
<dbReference type="AlphaFoldDB" id="A0A0D2IF26"/>
<dbReference type="InterPro" id="IPR001650">
    <property type="entry name" value="Helicase_C-like"/>
</dbReference>
<dbReference type="OrthoDB" id="448448at2759"/>
<keyword evidence="7" id="KW-1185">Reference proteome</keyword>
<accession>A0A0D2IF26</accession>
<evidence type="ECO:0000256" key="4">
    <source>
        <dbReference type="SAM" id="MobiDB-lite"/>
    </source>
</evidence>
<dbReference type="SUPFAM" id="SSF52540">
    <property type="entry name" value="P-loop containing nucleoside triphosphate hydrolases"/>
    <property type="match status" value="1"/>
</dbReference>
<feature type="compositionally biased region" description="Polar residues" evidence="4">
    <location>
        <begin position="227"/>
        <end position="239"/>
    </location>
</feature>
<dbReference type="GO" id="GO:0005524">
    <property type="term" value="F:ATP binding"/>
    <property type="evidence" value="ECO:0007669"/>
    <property type="project" value="UniProtKB-KW"/>
</dbReference>
<sequence length="416" mass="46131">MRHSGESKVGRIGNSNSKLSHGSVRLTRVSASCTIRRPPIFNEHIIKPWRTRSDPKAVEKLRKPIKAVAIRRSKKLLGLPARDDQVHHVEFSEDERTRYEKIRLRIRDDAFDLTAPIFAHILWIDDLRGLCSHSGELMRASRSSMHLPSTNTAGSPLQPSAAVDFDQMSFLLSDNLLATINQDMDLCERANISNILTDGVDDRQELSPSWRSSRKCPYQWPLNRSLSTPDASGCNSPSLASPVDSDHAPVSSSQVSASYQISPRTTAMRSFSHSGTRLWTRFPAPLRIADGALCGSTAPCPTVRGIPHLMRSGQNASIKVLLATVSAAGLGLDITVANLACLLEPQWSPSTEEQVLSRVHRMRQTKRVKRYGVRNAIEENIIELQQRKLRLAQLALNGEGEAIGKGLMDDLKMLLK</sequence>
<keyword evidence="3" id="KW-0067">ATP-binding</keyword>
<protein>
    <recommendedName>
        <fullName evidence="5">Helicase C-terminal domain-containing protein</fullName>
    </recommendedName>
</protein>
<keyword evidence="2" id="KW-0378">Hydrolase</keyword>
<dbReference type="VEuPathDB" id="FungiDB:Z519_03963"/>
<evidence type="ECO:0000313" key="6">
    <source>
        <dbReference type="EMBL" id="KIW95379.1"/>
    </source>
</evidence>
<evidence type="ECO:0000256" key="2">
    <source>
        <dbReference type="ARBA" id="ARBA00022801"/>
    </source>
</evidence>
<dbReference type="GeneID" id="27696891"/>
<dbReference type="GO" id="GO:0008094">
    <property type="term" value="F:ATP-dependent activity, acting on DNA"/>
    <property type="evidence" value="ECO:0007669"/>
    <property type="project" value="TreeGrafter"/>
</dbReference>
<evidence type="ECO:0000256" key="3">
    <source>
        <dbReference type="ARBA" id="ARBA00022840"/>
    </source>
</evidence>
<feature type="region of interest" description="Disordered" evidence="4">
    <location>
        <begin position="227"/>
        <end position="261"/>
    </location>
</feature>
<dbReference type="Gene3D" id="3.40.50.300">
    <property type="entry name" value="P-loop containing nucleotide triphosphate hydrolases"/>
    <property type="match status" value="1"/>
</dbReference>
<dbReference type="InterPro" id="IPR027417">
    <property type="entry name" value="P-loop_NTPase"/>
</dbReference>
<feature type="compositionally biased region" description="Low complexity" evidence="4">
    <location>
        <begin position="248"/>
        <end position="261"/>
    </location>
</feature>
<keyword evidence="1" id="KW-0547">Nucleotide-binding</keyword>
<dbReference type="EMBL" id="KN846984">
    <property type="protein sequence ID" value="KIW95379.1"/>
    <property type="molecule type" value="Genomic_DNA"/>
</dbReference>
<organism evidence="6 7">
    <name type="scientific">Cladophialophora bantiana (strain ATCC 10958 / CBS 173.52 / CDC B-1940 / NIH 8579)</name>
    <name type="common">Xylohypha bantiana</name>
    <dbReference type="NCBI Taxonomy" id="1442370"/>
    <lineage>
        <taxon>Eukaryota</taxon>
        <taxon>Fungi</taxon>
        <taxon>Dikarya</taxon>
        <taxon>Ascomycota</taxon>
        <taxon>Pezizomycotina</taxon>
        <taxon>Eurotiomycetes</taxon>
        <taxon>Chaetothyriomycetidae</taxon>
        <taxon>Chaetothyriales</taxon>
        <taxon>Herpotrichiellaceae</taxon>
        <taxon>Cladophialophora</taxon>
    </lineage>
</organism>
<evidence type="ECO:0000256" key="1">
    <source>
        <dbReference type="ARBA" id="ARBA00022741"/>
    </source>
</evidence>